<evidence type="ECO:0000313" key="1">
    <source>
        <dbReference type="EMBL" id="GBN43793.1"/>
    </source>
</evidence>
<dbReference type="EMBL" id="BGPR01010019">
    <property type="protein sequence ID" value="GBN43793.1"/>
    <property type="molecule type" value="Genomic_DNA"/>
</dbReference>
<accession>A0A4Y2NXZ6</accession>
<dbReference type="AlphaFoldDB" id="A0A4Y2NXZ6"/>
<reference evidence="1 2" key="1">
    <citation type="journal article" date="2019" name="Sci. Rep.">
        <title>Orb-weaving spider Araneus ventricosus genome elucidates the spidroin gene catalogue.</title>
        <authorList>
            <person name="Kono N."/>
            <person name="Nakamura H."/>
            <person name="Ohtoshi R."/>
            <person name="Moran D.A.P."/>
            <person name="Shinohara A."/>
            <person name="Yoshida Y."/>
            <person name="Fujiwara M."/>
            <person name="Mori M."/>
            <person name="Tomita M."/>
            <person name="Arakawa K."/>
        </authorList>
    </citation>
    <scope>NUCLEOTIDE SEQUENCE [LARGE SCALE GENOMIC DNA]</scope>
</reference>
<name>A0A4Y2NXZ6_ARAVE</name>
<organism evidence="1 2">
    <name type="scientific">Araneus ventricosus</name>
    <name type="common">Orbweaver spider</name>
    <name type="synonym">Epeira ventricosa</name>
    <dbReference type="NCBI Taxonomy" id="182803"/>
    <lineage>
        <taxon>Eukaryota</taxon>
        <taxon>Metazoa</taxon>
        <taxon>Ecdysozoa</taxon>
        <taxon>Arthropoda</taxon>
        <taxon>Chelicerata</taxon>
        <taxon>Arachnida</taxon>
        <taxon>Araneae</taxon>
        <taxon>Araneomorphae</taxon>
        <taxon>Entelegynae</taxon>
        <taxon>Araneoidea</taxon>
        <taxon>Araneidae</taxon>
        <taxon>Araneus</taxon>
    </lineage>
</organism>
<protein>
    <submittedName>
        <fullName evidence="1">Uncharacterized protein</fullName>
    </submittedName>
</protein>
<evidence type="ECO:0000313" key="2">
    <source>
        <dbReference type="Proteomes" id="UP000499080"/>
    </source>
</evidence>
<sequence>MNSESRNFSSYQESQCLTFTFQSHQDNEFVQSNPNYHENFRYSQGNSQMYNASLYKQKIPHPGCFSQIQNNIENNFELNSAEFHVPQAKVNSLDSVCEKLGYSRNLLHKNRNFTDSVVSNQHFSIDSSGTLNFRELHPLNMQYQAENIGHTIPETHEWRTSYQDQPQALDM</sequence>
<proteinExistence type="predicted"/>
<comment type="caution">
    <text evidence="1">The sequence shown here is derived from an EMBL/GenBank/DDBJ whole genome shotgun (WGS) entry which is preliminary data.</text>
</comment>
<dbReference type="Proteomes" id="UP000499080">
    <property type="component" value="Unassembled WGS sequence"/>
</dbReference>
<gene>
    <name evidence="1" type="ORF">AVEN_157889_1</name>
</gene>
<keyword evidence="2" id="KW-1185">Reference proteome</keyword>